<reference evidence="2" key="1">
    <citation type="submission" date="2016-11" db="UniProtKB">
        <authorList>
            <consortium name="WormBaseParasite"/>
        </authorList>
    </citation>
    <scope>IDENTIFICATION</scope>
    <source>
        <strain evidence="2">KR3021</strain>
    </source>
</reference>
<dbReference type="WBParaSite" id="RSKR_0000483900.1">
    <property type="protein sequence ID" value="RSKR_0000483900.1"/>
    <property type="gene ID" value="RSKR_0000483900"/>
</dbReference>
<sequence length="293" mass="32659">MVGANSFLLNFIFHIILLQIRTEFSPDFENFIRINYGKKALSDVERLDMGMAMIGSFGGRSNQTEETYRNPVIFVHGTTTRAGIFLPHRNFFLANGYQEGELFATTYSDGGMTGLYQKTMNCEDVKIIRNLIKYVSNYTNSPVDVLGYSMGTAISRKAILGGACVDTMEYLGEPLTSLVDTFIGLAGVAYGFESCIWLETIAPACNLNNGMHCKSKYLDDLNSQPARFEGTTSYSIWSEDDHLVGTDCCRQHCSDLHNANLTLIRNGNDHATIVYNTIELQYKLFSAKNDSAI</sequence>
<evidence type="ECO:0000313" key="1">
    <source>
        <dbReference type="Proteomes" id="UP000095286"/>
    </source>
</evidence>
<evidence type="ECO:0000313" key="2">
    <source>
        <dbReference type="WBParaSite" id="RSKR_0000483900.1"/>
    </source>
</evidence>
<proteinExistence type="predicted"/>
<name>A0AC35TWL8_9BILA</name>
<accession>A0AC35TWL8</accession>
<protein>
    <submittedName>
        <fullName evidence="2">Lipase_3 domain-containing protein</fullName>
    </submittedName>
</protein>
<dbReference type="Proteomes" id="UP000095286">
    <property type="component" value="Unplaced"/>
</dbReference>
<organism evidence="1 2">
    <name type="scientific">Rhabditophanes sp. KR3021</name>
    <dbReference type="NCBI Taxonomy" id="114890"/>
    <lineage>
        <taxon>Eukaryota</taxon>
        <taxon>Metazoa</taxon>
        <taxon>Ecdysozoa</taxon>
        <taxon>Nematoda</taxon>
        <taxon>Chromadorea</taxon>
        <taxon>Rhabditida</taxon>
        <taxon>Tylenchina</taxon>
        <taxon>Panagrolaimomorpha</taxon>
        <taxon>Strongyloidoidea</taxon>
        <taxon>Alloionematidae</taxon>
        <taxon>Rhabditophanes</taxon>
    </lineage>
</organism>